<dbReference type="RefSeq" id="WP_286661037.1">
    <property type="nucleotide sequence ID" value="NZ_JASZYV010000003.1"/>
</dbReference>
<keyword evidence="2" id="KW-0808">Transferase</keyword>
<dbReference type="InterPro" id="IPR050194">
    <property type="entry name" value="Glycosyltransferase_grp1"/>
</dbReference>
<gene>
    <name evidence="2" type="ORF">QTH91_15710</name>
</gene>
<name>A0ABT7NDA8_9BURK</name>
<comment type="caution">
    <text evidence="2">The sequence shown here is derived from an EMBL/GenBank/DDBJ whole genome shotgun (WGS) entry which is preliminary data.</text>
</comment>
<dbReference type="EC" id="2.4.-.-" evidence="2"/>
<evidence type="ECO:0000313" key="2">
    <source>
        <dbReference type="EMBL" id="MDM0045934.1"/>
    </source>
</evidence>
<evidence type="ECO:0000313" key="3">
    <source>
        <dbReference type="Proteomes" id="UP001174908"/>
    </source>
</evidence>
<organism evidence="2 3">
    <name type="scientific">Variovorax dokdonensis</name>
    <dbReference type="NCBI Taxonomy" id="344883"/>
    <lineage>
        <taxon>Bacteria</taxon>
        <taxon>Pseudomonadati</taxon>
        <taxon>Pseudomonadota</taxon>
        <taxon>Betaproteobacteria</taxon>
        <taxon>Burkholderiales</taxon>
        <taxon>Comamonadaceae</taxon>
        <taxon>Variovorax</taxon>
    </lineage>
</organism>
<dbReference type="Proteomes" id="UP001174908">
    <property type="component" value="Unassembled WGS sequence"/>
</dbReference>
<dbReference type="SUPFAM" id="SSF53756">
    <property type="entry name" value="UDP-Glycosyltransferase/glycogen phosphorylase"/>
    <property type="match status" value="1"/>
</dbReference>
<dbReference type="Gene3D" id="3.40.50.2000">
    <property type="entry name" value="Glycogen Phosphorylase B"/>
    <property type="match status" value="2"/>
</dbReference>
<dbReference type="PANTHER" id="PTHR45947">
    <property type="entry name" value="SULFOQUINOVOSYL TRANSFERASE SQD2"/>
    <property type="match status" value="1"/>
</dbReference>
<dbReference type="Pfam" id="PF13439">
    <property type="entry name" value="Glyco_transf_4"/>
    <property type="match status" value="1"/>
</dbReference>
<dbReference type="Pfam" id="PF13692">
    <property type="entry name" value="Glyco_trans_1_4"/>
    <property type="match status" value="1"/>
</dbReference>
<sequence length="416" mass="45772">MTDIANADPIVVDHIPQAHRTLRIALVTETYPPEVNGVAMTLQQLVHGLHARQHEIQLVRPRQAEQDAARRVDGLQEVLMRGVPIPRYPEMKMGMPAHRALLALWSRQRPDVVHIATEGPLGWSALKVAQRLKLPVCSDFRTNFHAYSRHYGIGWLARPIMGYLRKFHNRTAFTMVPSEALHEELREFGFERLVTVARGVDTRQFDPARRSEALRQSWGAGPQTPVALFVGRLAPEKNLTALVRAFVAMRERRSDTRFVIVGDGPATVALASALPDATFCGTRRGEDLAAHYASADCFVFPSMTETFGNVTLEAMASGLAVLAYDHASAGQMITTGHNGLLAPLGNEEAFVGLARHLVDEPLHARRMGEQARLRAQEAGWARIVSQVEEVLFKTEALARIAGTSGASAATSPVLAR</sequence>
<proteinExistence type="predicted"/>
<keyword evidence="2" id="KW-0328">Glycosyltransferase</keyword>
<dbReference type="PANTHER" id="PTHR45947:SF3">
    <property type="entry name" value="SULFOQUINOVOSYL TRANSFERASE SQD2"/>
    <property type="match status" value="1"/>
</dbReference>
<feature type="domain" description="Glycosyltransferase subfamily 4-like N-terminal" evidence="1">
    <location>
        <begin position="35"/>
        <end position="203"/>
    </location>
</feature>
<accession>A0ABT7NDA8</accession>
<evidence type="ECO:0000259" key="1">
    <source>
        <dbReference type="Pfam" id="PF13439"/>
    </source>
</evidence>
<reference evidence="2" key="1">
    <citation type="submission" date="2023-06" db="EMBL/GenBank/DDBJ databases">
        <authorList>
            <person name="Jiang Y."/>
            <person name="Liu Q."/>
        </authorList>
    </citation>
    <scope>NUCLEOTIDE SEQUENCE</scope>
    <source>
        <strain evidence="2">CGMCC 1.12089</strain>
    </source>
</reference>
<dbReference type="CDD" id="cd03814">
    <property type="entry name" value="GT4-like"/>
    <property type="match status" value="1"/>
</dbReference>
<protein>
    <submittedName>
        <fullName evidence="2">Glycosyltransferase family 1 protein</fullName>
        <ecNumber evidence="2">2.4.-.-</ecNumber>
    </submittedName>
</protein>
<dbReference type="InterPro" id="IPR028098">
    <property type="entry name" value="Glyco_trans_4-like_N"/>
</dbReference>
<dbReference type="EMBL" id="JASZYV010000003">
    <property type="protein sequence ID" value="MDM0045934.1"/>
    <property type="molecule type" value="Genomic_DNA"/>
</dbReference>
<dbReference type="GO" id="GO:0016757">
    <property type="term" value="F:glycosyltransferase activity"/>
    <property type="evidence" value="ECO:0007669"/>
    <property type="project" value="UniProtKB-KW"/>
</dbReference>
<keyword evidence="3" id="KW-1185">Reference proteome</keyword>